<protein>
    <submittedName>
        <fullName evidence="1">Uncharacterized protein</fullName>
    </submittedName>
</protein>
<name>A0ACC2X213_9TREE</name>
<evidence type="ECO:0000313" key="2">
    <source>
        <dbReference type="Proteomes" id="UP001243375"/>
    </source>
</evidence>
<keyword evidence="2" id="KW-1185">Reference proteome</keyword>
<sequence length="1316" mass="142129">MIPKENGLCMPFWPLLLLLTQCLITPVLAGLYGYKNTTIVNHDYDTTSEVATPISSSVFISSLATVFEMPSQTFDSSVFSGSEPTSTITITVTSIITDTAAPTAPSSSPTATSNVIRQESDPLHSVRSPPRTNDDILEQPVDPGIFLHSIGSGTSKNGIINQHSFACSNLFIGDSDFDNQNVRANFDSEPSGEGPKRLDYEDMSSDEKRMRFVTGSQGESVASFAFGPKWNYAFDCGITWLPNNWDPKTDPPHINNLVEEWETAIAEQKRKAEAHDVERKLSEDTRRRQETVIGEYEYKKRTYDWRLSLVWDKEIELTEAVELNTYMRDGLLVFNKMQQSKAAATSKAYVQAKMMFAYSKSLLDRTYATSVPYDDSDDDLPRGSGPPPADLPLQHGRSPRTGLWHGTSDANRDYLQVTDVAQASTNPVKPNADDHANANLNSSVNDNHLQATDIDQASAGGENTNAQTVHANERKNENERPRQGSPSHDGQWRRKDTRYTAGYLRRHGQHRNGSRARSSSSVRLARLQVQVVPVVRITEPSSPVTGNSAFNSEPVRRSVTPIVEPPSNLTVLEPSPDSQSTPNISVNRVNKSCTETPLIAPDVATSPITIDNAQSDDTVHVQEVASVVVSIDSRASASTDEKLELVHVPQPESPDEQVVEAIFSAPAGSSHCGTTQYAEALPTVQEQAPTPWVPPVASIFDSYTQGSRQVHGMGVTQHDSVIFEPVVSSRVVSASSFDMETESIQSLVEEEKLDIRTRQPTPILEPPENCTVAVTRAAVEDAVMEDDNVTVDAAPEHAIMIVDDADIAVQVAHLIRAFQSMWIDTVIPPATVDVLMADDIATVDAPCEPTPMAVEGTEVSVQVAHQVQALEARQTFVQTPSSPEDAAMEDAYVTVDTPCGNGPMVLDVAEVPVQVAHPPRDELAPGTFAPTGFPTTAAFDFAMPQAALSLQHLYVEPASKRLPPSFAFDSPQTADQTVTPALLTNVDPAIVQYLMERKEEDARAAALTLEQQATAKLHAQNWRKAIPSMRNVRGLPNSSIQVQPALQSFQVNEGADRVVVPASPPEQIAPASGGPGPALSAHARTRTVAALASPPAEPAVRSYGFKVPAVPEKLWNLSRLKTEQLPSPRVVDPTRPVSAPRPAKVLVSNAAPVRTSVLPSRTTTSAQVGSVQIAPAGVAPAPVAAQRPIVKAPKSASDVLWMKRRSARTIKAFSPRAVAPTVEAHPPANAIGQVDDAGGENMTYEEAAALEEVRLTANATGTASQRRLARMKQAEMSGSTTANIATMETQSTDPVTQNSTTQAGTTENNQSNSLAS</sequence>
<gene>
    <name evidence="1" type="ORF">QFC22_004304</name>
</gene>
<comment type="caution">
    <text evidence="1">The sequence shown here is derived from an EMBL/GenBank/DDBJ whole genome shotgun (WGS) entry which is preliminary data.</text>
</comment>
<evidence type="ECO:0000313" key="1">
    <source>
        <dbReference type="EMBL" id="KAJ9117454.1"/>
    </source>
</evidence>
<organism evidence="1 2">
    <name type="scientific">Naganishia vaughanmartiniae</name>
    <dbReference type="NCBI Taxonomy" id="1424756"/>
    <lineage>
        <taxon>Eukaryota</taxon>
        <taxon>Fungi</taxon>
        <taxon>Dikarya</taxon>
        <taxon>Basidiomycota</taxon>
        <taxon>Agaricomycotina</taxon>
        <taxon>Tremellomycetes</taxon>
        <taxon>Filobasidiales</taxon>
        <taxon>Filobasidiaceae</taxon>
        <taxon>Naganishia</taxon>
    </lineage>
</organism>
<reference evidence="1" key="1">
    <citation type="submission" date="2023-04" db="EMBL/GenBank/DDBJ databases">
        <title>Draft Genome sequencing of Naganishia species isolated from polar environments using Oxford Nanopore Technology.</title>
        <authorList>
            <person name="Leo P."/>
            <person name="Venkateswaran K."/>
        </authorList>
    </citation>
    <scope>NUCLEOTIDE SEQUENCE</scope>
    <source>
        <strain evidence="1">MNA-CCFEE 5425</strain>
    </source>
</reference>
<accession>A0ACC2X213</accession>
<dbReference type="EMBL" id="JASBWU010000012">
    <property type="protein sequence ID" value="KAJ9117454.1"/>
    <property type="molecule type" value="Genomic_DNA"/>
</dbReference>
<proteinExistence type="predicted"/>
<dbReference type="Proteomes" id="UP001243375">
    <property type="component" value="Unassembled WGS sequence"/>
</dbReference>